<gene>
    <name evidence="1" type="ORF">I4F81_011836</name>
</gene>
<dbReference type="EMBL" id="CM020620">
    <property type="protein sequence ID" value="KAK1869359.1"/>
    <property type="molecule type" value="Genomic_DNA"/>
</dbReference>
<sequence>MEDPVCAVWASVGSSRGSPRCLCIYVCRDDGACPPPAHLHEAVCPQMRRRVKRRPRCLRRNPPHRRRPTWDTPPPSHCPVPRVAVMGDSGRGGGRIRRCRCCLCRRCRRCCRCCPLCIPRAAPEADAASWPGMAGGTAEPVDAHEASPAWPCGWSAAAAVAAAAASAAAAEAAATAAVVRWLAHPPPPPTTPGSPRGAVAAPARGRPPIAAAVGTASAIANAAAAAATAPPRRRRAGRRRACHTHGEMAAVSPLPPTPPSASLPAPPGSAIPPSPPPPPPPHPFPFSTIFLSTLPRQEFPMRTIVIPNHGSGRAGEAGRQGGGGGAAPH</sequence>
<name>A0ACC3CGE7_PYRYE</name>
<reference evidence="1" key="1">
    <citation type="submission" date="2019-11" db="EMBL/GenBank/DDBJ databases">
        <title>Nori genome reveals adaptations in red seaweeds to the harsh intertidal environment.</title>
        <authorList>
            <person name="Wang D."/>
            <person name="Mao Y."/>
        </authorList>
    </citation>
    <scope>NUCLEOTIDE SEQUENCE</scope>
    <source>
        <tissue evidence="1">Gametophyte</tissue>
    </source>
</reference>
<proteinExistence type="predicted"/>
<comment type="caution">
    <text evidence="1">The sequence shown here is derived from an EMBL/GenBank/DDBJ whole genome shotgun (WGS) entry which is preliminary data.</text>
</comment>
<evidence type="ECO:0000313" key="2">
    <source>
        <dbReference type="Proteomes" id="UP000798662"/>
    </source>
</evidence>
<keyword evidence="2" id="KW-1185">Reference proteome</keyword>
<accession>A0ACC3CGE7</accession>
<dbReference type="Proteomes" id="UP000798662">
    <property type="component" value="Chromosome 3"/>
</dbReference>
<protein>
    <submittedName>
        <fullName evidence="1">Uncharacterized protein</fullName>
    </submittedName>
</protein>
<evidence type="ECO:0000313" key="1">
    <source>
        <dbReference type="EMBL" id="KAK1869359.1"/>
    </source>
</evidence>
<organism evidence="1 2">
    <name type="scientific">Pyropia yezoensis</name>
    <name type="common">Susabi-nori</name>
    <name type="synonym">Porphyra yezoensis</name>
    <dbReference type="NCBI Taxonomy" id="2788"/>
    <lineage>
        <taxon>Eukaryota</taxon>
        <taxon>Rhodophyta</taxon>
        <taxon>Bangiophyceae</taxon>
        <taxon>Bangiales</taxon>
        <taxon>Bangiaceae</taxon>
        <taxon>Pyropia</taxon>
    </lineage>
</organism>